<dbReference type="InterPro" id="IPR051797">
    <property type="entry name" value="TrmB-like"/>
</dbReference>
<dbReference type="EMBL" id="JABACJ020000007">
    <property type="protein sequence ID" value="MBU3876067.1"/>
    <property type="molecule type" value="Genomic_DNA"/>
</dbReference>
<dbReference type="Pfam" id="PF11495">
    <property type="entry name" value="Regulator_TrmB"/>
    <property type="match status" value="1"/>
</dbReference>
<proteinExistence type="predicted"/>
<evidence type="ECO:0000313" key="4">
    <source>
        <dbReference type="Proteomes" id="UP000723714"/>
    </source>
</evidence>
<protein>
    <submittedName>
        <fullName evidence="3">TrmB family transcriptional regulator</fullName>
    </submittedName>
</protein>
<dbReference type="CDD" id="cd09124">
    <property type="entry name" value="PLDc_like_TrmB_middle"/>
    <property type="match status" value="1"/>
</dbReference>
<organism evidence="3 4">
    <name type="scientific">Faecalicatena faecalis</name>
    <dbReference type="NCBI Taxonomy" id="2726362"/>
    <lineage>
        <taxon>Bacteria</taxon>
        <taxon>Bacillati</taxon>
        <taxon>Bacillota</taxon>
        <taxon>Clostridia</taxon>
        <taxon>Lachnospirales</taxon>
        <taxon>Lachnospiraceae</taxon>
        <taxon>Faecalicatena</taxon>
    </lineage>
</organism>
<dbReference type="PANTHER" id="PTHR34293:SF1">
    <property type="entry name" value="HTH-TYPE TRANSCRIPTIONAL REGULATOR TRMBL2"/>
    <property type="match status" value="1"/>
</dbReference>
<accession>A0ABS6D392</accession>
<sequence>MVDKIGLLNKVGLTDAEAKVYLTLLKNGGATGYEASKFSAVPRSKIYNVLESLVMKGFILYSEQENTNRYAAVPVEEIAERVKHETDVTLTELEGQLKDYRAQTDMDEFWHIREYENVFAKCRSILKRTESELLLQIWEEDLPGLLPQIQELEEKGIRTGIVYFGEKGEDEIALRHVCRHGMLEEKRKEMGGRFLTLVSDNHEVVFGQIISDAVSEVIWTKSKPMVAMAAECVRHDIYFYKSAGMFQEQMQEELGEDFHKVREIF</sequence>
<dbReference type="Proteomes" id="UP000723714">
    <property type="component" value="Unassembled WGS sequence"/>
</dbReference>
<reference evidence="3 4" key="1">
    <citation type="submission" date="2021-06" db="EMBL/GenBank/DDBJ databases">
        <title>Faecalicatena sp. nov. isolated from porcine feces.</title>
        <authorList>
            <person name="Oh B.S."/>
            <person name="Lee J.H."/>
        </authorList>
    </citation>
    <scope>NUCLEOTIDE SEQUENCE [LARGE SCALE GENOMIC DNA]</scope>
    <source>
        <strain evidence="3 4">AGMB00832</strain>
    </source>
</reference>
<feature type="domain" description="Transcription regulator TrmB N-terminal" evidence="1">
    <location>
        <begin position="8"/>
        <end position="76"/>
    </location>
</feature>
<evidence type="ECO:0000259" key="2">
    <source>
        <dbReference type="Pfam" id="PF11495"/>
    </source>
</evidence>
<dbReference type="Pfam" id="PF01978">
    <property type="entry name" value="TrmB"/>
    <property type="match status" value="1"/>
</dbReference>
<evidence type="ECO:0000259" key="1">
    <source>
        <dbReference type="Pfam" id="PF01978"/>
    </source>
</evidence>
<comment type="caution">
    <text evidence="3">The sequence shown here is derived from an EMBL/GenBank/DDBJ whole genome shotgun (WGS) entry which is preliminary data.</text>
</comment>
<dbReference type="RefSeq" id="WP_216241086.1">
    <property type="nucleotide sequence ID" value="NZ_JABACJ020000007.1"/>
</dbReference>
<name>A0ABS6D392_9FIRM</name>
<dbReference type="InterPro" id="IPR021586">
    <property type="entry name" value="Tscrpt_reg_TrmB_C"/>
</dbReference>
<dbReference type="PANTHER" id="PTHR34293">
    <property type="entry name" value="HTH-TYPE TRANSCRIPTIONAL REGULATOR TRMBL2"/>
    <property type="match status" value="1"/>
</dbReference>
<feature type="domain" description="Transcription regulator TrmB C-terminal" evidence="2">
    <location>
        <begin position="108"/>
        <end position="208"/>
    </location>
</feature>
<gene>
    <name evidence="3" type="ORF">HGO97_009615</name>
</gene>
<keyword evidence="4" id="KW-1185">Reference proteome</keyword>
<evidence type="ECO:0000313" key="3">
    <source>
        <dbReference type="EMBL" id="MBU3876067.1"/>
    </source>
</evidence>
<dbReference type="InterPro" id="IPR002831">
    <property type="entry name" value="Tscrpt_reg_TrmB_N"/>
</dbReference>